<dbReference type="PANTHER" id="PTHR13793">
    <property type="entry name" value="PHD FINGER PROTEINS"/>
    <property type="match status" value="1"/>
</dbReference>
<dbReference type="InterPro" id="IPR019786">
    <property type="entry name" value="Zinc_finger_PHD-type_CS"/>
</dbReference>
<evidence type="ECO:0000256" key="1">
    <source>
        <dbReference type="ARBA" id="ARBA00022723"/>
    </source>
</evidence>
<feature type="compositionally biased region" description="Basic and acidic residues" evidence="9">
    <location>
        <begin position="1086"/>
        <end position="1107"/>
    </location>
</feature>
<dbReference type="CDD" id="cd15707">
    <property type="entry name" value="ePHD_RNO"/>
    <property type="match status" value="1"/>
</dbReference>
<feature type="domain" description="PHD-type" evidence="10">
    <location>
        <begin position="289"/>
        <end position="339"/>
    </location>
</feature>
<dbReference type="InterPro" id="IPR013083">
    <property type="entry name" value="Znf_RING/FYVE/PHD"/>
</dbReference>
<dbReference type="Pfam" id="PF13831">
    <property type="entry name" value="PHD_2"/>
    <property type="match status" value="1"/>
</dbReference>
<dbReference type="Pfam" id="PF13832">
    <property type="entry name" value="zf-HC5HC2H_2"/>
    <property type="match status" value="1"/>
</dbReference>
<dbReference type="SMART" id="SM00249">
    <property type="entry name" value="PHD"/>
    <property type="match status" value="2"/>
</dbReference>
<keyword evidence="1" id="KW-0479">Metal-binding</keyword>
<accession>A0AAQ4F1I3</accession>
<feature type="compositionally biased region" description="Basic and acidic residues" evidence="9">
    <location>
        <begin position="891"/>
        <end position="911"/>
    </location>
</feature>
<evidence type="ECO:0000256" key="4">
    <source>
        <dbReference type="ARBA" id="ARBA00022833"/>
    </source>
</evidence>
<dbReference type="InterPro" id="IPR050701">
    <property type="entry name" value="Histone_Mod_Regulator"/>
</dbReference>
<reference evidence="12 13" key="1">
    <citation type="journal article" date="2023" name="Arcadia Sci">
        <title>De novo assembly of a long-read Amblyomma americanum tick genome.</title>
        <authorList>
            <person name="Chou S."/>
            <person name="Poskanzer K.E."/>
            <person name="Rollins M."/>
            <person name="Thuy-Boun P.S."/>
        </authorList>
    </citation>
    <scope>NUCLEOTIDE SEQUENCE [LARGE SCALE GENOMIC DNA]</scope>
    <source>
        <strain evidence="12">F_SG_1</strain>
        <tissue evidence="12">Salivary glands</tissue>
    </source>
</reference>
<dbReference type="FunFam" id="3.30.40.10:FF:000030">
    <property type="entry name" value="Protein Jade-1 isoform 1"/>
    <property type="match status" value="1"/>
</dbReference>
<feature type="region of interest" description="Disordered" evidence="9">
    <location>
        <begin position="85"/>
        <end position="104"/>
    </location>
</feature>
<keyword evidence="13" id="KW-1185">Reference proteome</keyword>
<feature type="region of interest" description="Disordered" evidence="9">
    <location>
        <begin position="456"/>
        <end position="497"/>
    </location>
</feature>
<feature type="compositionally biased region" description="Basic and acidic residues" evidence="9">
    <location>
        <begin position="1249"/>
        <end position="1271"/>
    </location>
</feature>
<evidence type="ECO:0000256" key="2">
    <source>
        <dbReference type="ARBA" id="ARBA00022737"/>
    </source>
</evidence>
<keyword evidence="3 8" id="KW-0863">Zinc-finger</keyword>
<dbReference type="EMBL" id="JARKHS020008606">
    <property type="protein sequence ID" value="KAK8780612.1"/>
    <property type="molecule type" value="Genomic_DNA"/>
</dbReference>
<feature type="region of interest" description="Disordered" evidence="9">
    <location>
        <begin position="710"/>
        <end position="731"/>
    </location>
</feature>
<dbReference type="PROSITE" id="PS50016">
    <property type="entry name" value="ZF_PHD_2"/>
    <property type="match status" value="1"/>
</dbReference>
<comment type="similarity">
    <text evidence="5">Belongs to the JADE family.</text>
</comment>
<feature type="domain" description="PHD-type" evidence="11">
    <location>
        <begin position="341"/>
        <end position="457"/>
    </location>
</feature>
<organism evidence="12 13">
    <name type="scientific">Amblyomma americanum</name>
    <name type="common">Lone star tick</name>
    <dbReference type="NCBI Taxonomy" id="6943"/>
    <lineage>
        <taxon>Eukaryota</taxon>
        <taxon>Metazoa</taxon>
        <taxon>Ecdysozoa</taxon>
        <taxon>Arthropoda</taxon>
        <taxon>Chelicerata</taxon>
        <taxon>Arachnida</taxon>
        <taxon>Acari</taxon>
        <taxon>Parasitiformes</taxon>
        <taxon>Ixodida</taxon>
        <taxon>Ixodoidea</taxon>
        <taxon>Ixodidae</taxon>
        <taxon>Amblyomminae</taxon>
        <taxon>Amblyomma</taxon>
    </lineage>
</organism>
<evidence type="ECO:0000256" key="9">
    <source>
        <dbReference type="SAM" id="MobiDB-lite"/>
    </source>
</evidence>
<protein>
    <recommendedName>
        <fullName evidence="7">PHD finger protein rhinoceros</fullName>
    </recommendedName>
</protein>
<dbReference type="SUPFAM" id="SSF57903">
    <property type="entry name" value="FYVE/PHD zinc finger"/>
    <property type="match status" value="1"/>
</dbReference>
<feature type="compositionally biased region" description="Basic and acidic residues" evidence="9">
    <location>
        <begin position="1124"/>
        <end position="1158"/>
    </location>
</feature>
<dbReference type="GO" id="GO:0008270">
    <property type="term" value="F:zinc ion binding"/>
    <property type="evidence" value="ECO:0007669"/>
    <property type="project" value="UniProtKB-KW"/>
</dbReference>
<dbReference type="FunFam" id="3.30.40.10:FF:000004">
    <property type="entry name" value="Jade family PHD finger 2"/>
    <property type="match status" value="1"/>
</dbReference>
<evidence type="ECO:0000256" key="5">
    <source>
        <dbReference type="ARBA" id="ARBA00038371"/>
    </source>
</evidence>
<comment type="caution">
    <text evidence="12">The sequence shown here is derived from an EMBL/GenBank/DDBJ whole genome shotgun (WGS) entry which is preliminary data.</text>
</comment>
<feature type="compositionally biased region" description="Basic and acidic residues" evidence="9">
    <location>
        <begin position="957"/>
        <end position="966"/>
    </location>
</feature>
<evidence type="ECO:0000256" key="7">
    <source>
        <dbReference type="ARBA" id="ARBA00068706"/>
    </source>
</evidence>
<feature type="region of interest" description="Disordered" evidence="9">
    <location>
        <begin position="764"/>
        <end position="981"/>
    </location>
</feature>
<evidence type="ECO:0000259" key="11">
    <source>
        <dbReference type="PROSITE" id="PS51805"/>
    </source>
</evidence>
<name>A0AAQ4F1I3_AMBAM</name>
<evidence type="ECO:0000256" key="6">
    <source>
        <dbReference type="ARBA" id="ARBA00055261"/>
    </source>
</evidence>
<dbReference type="PANTHER" id="PTHR13793:SF160">
    <property type="entry name" value="PHD FINGER PROTEIN RHINOCEROS"/>
    <property type="match status" value="1"/>
</dbReference>
<evidence type="ECO:0000313" key="13">
    <source>
        <dbReference type="Proteomes" id="UP001321473"/>
    </source>
</evidence>
<feature type="region of interest" description="Disordered" evidence="9">
    <location>
        <begin position="1086"/>
        <end position="1168"/>
    </location>
</feature>
<dbReference type="Proteomes" id="UP001321473">
    <property type="component" value="Unassembled WGS sequence"/>
</dbReference>
<dbReference type="Pfam" id="PF10513">
    <property type="entry name" value="EPL1"/>
    <property type="match status" value="1"/>
</dbReference>
<dbReference type="PROSITE" id="PS51805">
    <property type="entry name" value="EPHD"/>
    <property type="match status" value="1"/>
</dbReference>
<feature type="region of interest" description="Disordered" evidence="9">
    <location>
        <begin position="35"/>
        <end position="74"/>
    </location>
</feature>
<feature type="compositionally biased region" description="Basic and acidic residues" evidence="9">
    <location>
        <begin position="778"/>
        <end position="879"/>
    </location>
</feature>
<evidence type="ECO:0000313" key="12">
    <source>
        <dbReference type="EMBL" id="KAK8780612.1"/>
    </source>
</evidence>
<feature type="compositionally biased region" description="Basic and acidic residues" evidence="9">
    <location>
        <begin position="463"/>
        <end position="497"/>
    </location>
</feature>
<dbReference type="GO" id="GO:0006357">
    <property type="term" value="P:regulation of transcription by RNA polymerase II"/>
    <property type="evidence" value="ECO:0007669"/>
    <property type="project" value="TreeGrafter"/>
</dbReference>
<dbReference type="InterPro" id="IPR019542">
    <property type="entry name" value="Enhancer_polycomb-like_N"/>
</dbReference>
<keyword evidence="4" id="KW-0862">Zinc</keyword>
<dbReference type="InterPro" id="IPR034732">
    <property type="entry name" value="EPHD"/>
</dbReference>
<dbReference type="CDD" id="cd15573">
    <property type="entry name" value="PHD_JADE"/>
    <property type="match status" value="1"/>
</dbReference>
<dbReference type="InterPro" id="IPR019787">
    <property type="entry name" value="Znf_PHD-finger"/>
</dbReference>
<evidence type="ECO:0000259" key="10">
    <source>
        <dbReference type="PROSITE" id="PS50016"/>
    </source>
</evidence>
<feature type="region of interest" description="Disordered" evidence="9">
    <location>
        <begin position="1208"/>
        <end position="1272"/>
    </location>
</feature>
<dbReference type="Gene3D" id="3.30.40.10">
    <property type="entry name" value="Zinc/RING finger domain, C3HC4 (zinc finger)"/>
    <property type="match status" value="2"/>
</dbReference>
<comment type="function">
    <text evidence="6">May function as a negative regulator of the EGFR/Ras/MAPK signaling pathway during eye development.</text>
</comment>
<sequence>MLFVNKAVFSFFGHSSDNELCFLTRATGVDNDTAILAGSGGGAEEKGRPRARRAATMSSDAKQKRSSIDAGSGLTGATLGSKRFRKTSACEDEDSRLSSSKSILPPLPVPPMSKIYNSSYRSNKPAELFRKDLISAMKLPDSEPLESDDYWPISDGWKQEWERGVQVPVNPGHLPEPAVKAIKKKSKSNDFKLPLNKFLRLSHDEFFSNDLHVLTNVSTLAEKTCRYDLDSLDQNWLRVFNEERKSHGLEPLLELTMEMILEDFETQCFEKLQREIRTEQGLGIEYDEDVVCDVCRSPDSEEGNEMVFCDQCDLCVHQACYGIQRIPEGSWVCRTCALGIRPPCVLCPARGGAMKSTRSGQKWAHVSCALWVPEVSIGCVEKMEPITKISQIPPSRWALTCCLCRERMGACIQCSVKACKRAYHVTCAFENSLEMKAVFDDNPDDEVKLKSYCPKHSKKKEVHRKEASSDDSDKKASPTSREGHHQREMEITSEEKESARLAKIQAIEAEFYKHVSLKETAEAVSADPVVVDFVFNYWKLKRKANHDKPLLAPLKEETDRLDKLEENSLYSRVKMFVHLRQDLERVRNLCYMVSRREKIARSFLKIKEDIFEHQVAMLKPGGPRMNEREREAIVLAGQSEHIYDRLVSHDPSGPKPCLRLLLDALEGREVANLYGLIKKPPSTPTRLPNPYAKQYVNGLRSRRLSIMGGAGEPEGCVAQDEDSRSTADSATAAVGRVDTTADQATVELVQSAGAALETLCEEWPEKSEEQCGQPDITDLCKDKSAEEQPRVSRSQKLESADDASRGLPKSEPKKEDHSDTESRMPTRSRTADAIKCVPKEEAKTEHDEAECKTQTRSRRLESDESVRNASRTEAKKDEVGDPGNRTPSRTRRTEVDELVKGLPSIEKKDEVADAGNRTPTRSRRLEMGDSVLKASPKGDLKEDELGGAGIKTPARSRKCEVSDDGVHNLPQGKMQQDEPTELDCKVSYRSRRHERKAEIEELPMCVLRSETKKEGSVDIRSRSSSRNRKCDIKVEPAKEVLKACRADAQVDAIQELASSKPVNRSRRLEVKNDLADDRKSTLKYEAKKGECSERDSRVSSRNRRVEAVAEGSDNIGKGVSKKAKKDDFLEQENRNSSRTTRHSEGKGEFAAKAMKEVSENQTATDEIGVEVASRGRRLRKRSAPSYEENLEMLQPCTLAAICEFPEEPSDVGRCTRSSTAQKLEDSPEEAGSREPAESRQDVVSAGESYGKHALSDENVPKKPDRRERRDSLTCSVLLPEALSPARASSLSGYRIPKKAKAPNGVLEDRRGSSPVSPLHEVRSLCYAGSDGYTRGRSHANLRRPVLTPHCEGRGDAYVERWKRDLDFGGATGNSAEWAAGKLEVKENGSRYSMRYRPKCGKDS</sequence>
<feature type="compositionally biased region" description="Basic and acidic residues" evidence="9">
    <location>
        <begin position="1222"/>
        <end position="1240"/>
    </location>
</feature>
<keyword evidence="2" id="KW-0677">Repeat</keyword>
<dbReference type="InterPro" id="IPR001965">
    <property type="entry name" value="Znf_PHD"/>
</dbReference>
<proteinExistence type="inferred from homology"/>
<dbReference type="PROSITE" id="PS01359">
    <property type="entry name" value="ZF_PHD_1"/>
    <property type="match status" value="1"/>
</dbReference>
<gene>
    <name evidence="12" type="ORF">V5799_018044</name>
</gene>
<evidence type="ECO:0000256" key="8">
    <source>
        <dbReference type="PROSITE-ProRule" id="PRU00146"/>
    </source>
</evidence>
<dbReference type="InterPro" id="IPR011011">
    <property type="entry name" value="Znf_FYVE_PHD"/>
</dbReference>
<evidence type="ECO:0000256" key="3">
    <source>
        <dbReference type="ARBA" id="ARBA00022771"/>
    </source>
</evidence>